<dbReference type="EMBL" id="WNKS01000012">
    <property type="protein sequence ID" value="MTV31951.1"/>
    <property type="molecule type" value="Genomic_DNA"/>
</dbReference>
<evidence type="ECO:0000313" key="9">
    <source>
        <dbReference type="EMBL" id="MTV31951.1"/>
    </source>
</evidence>
<keyword evidence="4" id="KW-0249">Electron transport</keyword>
<dbReference type="InterPro" id="IPR002327">
    <property type="entry name" value="Cyt_c_1A/1B"/>
</dbReference>
<keyword evidence="3 6" id="KW-0479">Metal-binding</keyword>
<keyword evidence="1" id="KW-0813">Transport</keyword>
<organism evidence="9 10">
    <name type="scientific">Rhodoblastus acidophilus</name>
    <name type="common">Rhodopseudomonas acidophila</name>
    <dbReference type="NCBI Taxonomy" id="1074"/>
    <lineage>
        <taxon>Bacteria</taxon>
        <taxon>Pseudomonadati</taxon>
        <taxon>Pseudomonadota</taxon>
        <taxon>Alphaproteobacteria</taxon>
        <taxon>Hyphomicrobiales</taxon>
        <taxon>Rhodoblastaceae</taxon>
        <taxon>Rhodoblastus</taxon>
    </lineage>
</organism>
<reference evidence="9 10" key="1">
    <citation type="submission" date="2019-11" db="EMBL/GenBank/DDBJ databases">
        <title>Whole-genome sequence of a Rhodoblastus acidophilus DSM 142.</title>
        <authorList>
            <person name="Kyndt J.A."/>
            <person name="Meyer T.E."/>
        </authorList>
    </citation>
    <scope>NUCLEOTIDE SEQUENCE [LARGE SCALE GENOMIC DNA]</scope>
    <source>
        <strain evidence="9 10">DSM 142</strain>
    </source>
</reference>
<dbReference type="Gene3D" id="1.10.760.10">
    <property type="entry name" value="Cytochrome c-like domain"/>
    <property type="match status" value="1"/>
</dbReference>
<dbReference type="PANTHER" id="PTHR11961">
    <property type="entry name" value="CYTOCHROME C"/>
    <property type="match status" value="1"/>
</dbReference>
<evidence type="ECO:0000256" key="4">
    <source>
        <dbReference type="ARBA" id="ARBA00022982"/>
    </source>
</evidence>
<accession>A0A6N8DS07</accession>
<dbReference type="GO" id="GO:0046872">
    <property type="term" value="F:metal ion binding"/>
    <property type="evidence" value="ECO:0007669"/>
    <property type="project" value="UniProtKB-KW"/>
</dbReference>
<evidence type="ECO:0000313" key="10">
    <source>
        <dbReference type="Proteomes" id="UP000439113"/>
    </source>
</evidence>
<gene>
    <name evidence="9" type="ORF">GJ654_13240</name>
</gene>
<evidence type="ECO:0000256" key="7">
    <source>
        <dbReference type="SAM" id="SignalP"/>
    </source>
</evidence>
<name>A0A6N8DS07_RHOAC</name>
<dbReference type="PRINTS" id="PR00604">
    <property type="entry name" value="CYTCHRMECIAB"/>
</dbReference>
<keyword evidence="2 6" id="KW-0349">Heme</keyword>
<protein>
    <submittedName>
        <fullName evidence="9">C-type cytochrome</fullName>
    </submittedName>
</protein>
<evidence type="ECO:0000259" key="8">
    <source>
        <dbReference type="PROSITE" id="PS51007"/>
    </source>
</evidence>
<dbReference type="RefSeq" id="WP_155446644.1">
    <property type="nucleotide sequence ID" value="NZ_JAOQNR010000013.1"/>
</dbReference>
<dbReference type="OrthoDB" id="9805828at2"/>
<dbReference type="InterPro" id="IPR009056">
    <property type="entry name" value="Cyt_c-like_dom"/>
</dbReference>
<feature type="chain" id="PRO_5026725336" evidence="7">
    <location>
        <begin position="23"/>
        <end position="148"/>
    </location>
</feature>
<feature type="domain" description="Cytochrome c" evidence="8">
    <location>
        <begin position="38"/>
        <end position="138"/>
    </location>
</feature>
<comment type="caution">
    <text evidence="9">The sequence shown here is derived from an EMBL/GenBank/DDBJ whole genome shotgun (WGS) entry which is preliminary data.</text>
</comment>
<feature type="signal peptide" evidence="7">
    <location>
        <begin position="1"/>
        <end position="22"/>
    </location>
</feature>
<evidence type="ECO:0000256" key="6">
    <source>
        <dbReference type="PROSITE-ProRule" id="PRU00433"/>
    </source>
</evidence>
<keyword evidence="7" id="KW-0732">Signal</keyword>
<evidence type="ECO:0000256" key="5">
    <source>
        <dbReference type="ARBA" id="ARBA00023004"/>
    </source>
</evidence>
<dbReference type="SUPFAM" id="SSF46626">
    <property type="entry name" value="Cytochrome c"/>
    <property type="match status" value="1"/>
</dbReference>
<evidence type="ECO:0000256" key="3">
    <source>
        <dbReference type="ARBA" id="ARBA00022723"/>
    </source>
</evidence>
<keyword evidence="5 6" id="KW-0408">Iron</keyword>
<sequence length="148" mass="15402">MNGKILTLSASLILGGAAGALAQTGAAPAPTAAAPIVGDPAAGEKVFRVCRQCHHIGRGATNFYGPVLNGLIGRPAGSVPGYNYSEANKTSGKTWDVPTLTSYLRQPQHDVPKTYMTFAGIKSDKEIADVIAYIGQYDRSGAKKGDPQ</sequence>
<dbReference type="InterPro" id="IPR036909">
    <property type="entry name" value="Cyt_c-like_dom_sf"/>
</dbReference>
<proteinExistence type="predicted"/>
<dbReference type="GO" id="GO:0009055">
    <property type="term" value="F:electron transfer activity"/>
    <property type="evidence" value="ECO:0007669"/>
    <property type="project" value="InterPro"/>
</dbReference>
<dbReference type="AlphaFoldDB" id="A0A6N8DS07"/>
<dbReference type="PROSITE" id="PS51007">
    <property type="entry name" value="CYTC"/>
    <property type="match status" value="1"/>
</dbReference>
<evidence type="ECO:0000256" key="1">
    <source>
        <dbReference type="ARBA" id="ARBA00022448"/>
    </source>
</evidence>
<dbReference type="Proteomes" id="UP000439113">
    <property type="component" value="Unassembled WGS sequence"/>
</dbReference>
<dbReference type="Pfam" id="PF00034">
    <property type="entry name" value="Cytochrom_C"/>
    <property type="match status" value="1"/>
</dbReference>
<evidence type="ECO:0000256" key="2">
    <source>
        <dbReference type="ARBA" id="ARBA00022617"/>
    </source>
</evidence>
<dbReference type="GO" id="GO:0020037">
    <property type="term" value="F:heme binding"/>
    <property type="evidence" value="ECO:0007669"/>
    <property type="project" value="InterPro"/>
</dbReference>